<organism evidence="1 2">
    <name type="scientific">Pantoea dispersa</name>
    <dbReference type="NCBI Taxonomy" id="59814"/>
    <lineage>
        <taxon>Bacteria</taxon>
        <taxon>Pseudomonadati</taxon>
        <taxon>Pseudomonadota</taxon>
        <taxon>Gammaproteobacteria</taxon>
        <taxon>Enterobacterales</taxon>
        <taxon>Erwiniaceae</taxon>
        <taxon>Pantoea</taxon>
    </lineage>
</organism>
<proteinExistence type="predicted"/>
<comment type="caution">
    <text evidence="1">The sequence shown here is derived from an EMBL/GenBank/DDBJ whole genome shotgun (WGS) entry which is preliminary data.</text>
</comment>
<dbReference type="InterPro" id="IPR052927">
    <property type="entry name" value="DCC_oxidoreductase"/>
</dbReference>
<dbReference type="EMBL" id="LDSE01000001">
    <property type="protein sequence ID" value="KTS69752.1"/>
    <property type="molecule type" value="Genomic_DNA"/>
</dbReference>
<accession>A0A8E1S2C5</accession>
<dbReference type="AlphaFoldDB" id="A0A8E1S2C5"/>
<dbReference type="PANTHER" id="PTHR33639:SF2">
    <property type="entry name" value="DUF393 DOMAIN-CONTAINING PROTEIN"/>
    <property type="match status" value="1"/>
</dbReference>
<dbReference type="InterPro" id="IPR007263">
    <property type="entry name" value="DCC1-like"/>
</dbReference>
<dbReference type="RefSeq" id="WP_058775041.1">
    <property type="nucleotide sequence ID" value="NZ_LDSD01000007.1"/>
</dbReference>
<dbReference type="Proteomes" id="UP000071979">
    <property type="component" value="Unassembled WGS sequence"/>
</dbReference>
<reference evidence="1 2" key="1">
    <citation type="journal article" date="2016" name="Front. Microbiol.">
        <title>Genomic Resource of Rice Seed Associated Bacteria.</title>
        <authorList>
            <person name="Midha S."/>
            <person name="Bansal K."/>
            <person name="Sharma S."/>
            <person name="Kumar N."/>
            <person name="Patil P.P."/>
            <person name="Chaudhry V."/>
            <person name="Patil P.B."/>
        </authorList>
    </citation>
    <scope>NUCLEOTIDE SEQUENCE [LARGE SCALE GENOMIC DNA]</scope>
    <source>
        <strain evidence="1 2">SA3</strain>
    </source>
</reference>
<evidence type="ECO:0000313" key="1">
    <source>
        <dbReference type="EMBL" id="KTS69752.1"/>
    </source>
</evidence>
<dbReference type="GO" id="GO:0015035">
    <property type="term" value="F:protein-disulfide reductase activity"/>
    <property type="evidence" value="ECO:0007669"/>
    <property type="project" value="InterPro"/>
</dbReference>
<sequence length="141" mass="16524">MSSSVQPESGQPIILYDGQCKLCNAWVIFLLRHRLPRDYHFAAIQSERGKQLLQRAGLPHDNIRTIVLLRDGQHWLRAQAICRIMHSLPWPWRACGVLRYLPDGLTNLIYNLIARNRYRLFGRYDQVHVIEADYPGRFLTD</sequence>
<name>A0A8E1S2C5_9GAMM</name>
<dbReference type="Pfam" id="PF04134">
    <property type="entry name" value="DCC1-like"/>
    <property type="match status" value="1"/>
</dbReference>
<gene>
    <name evidence="1" type="ORF">SA3R_00565</name>
</gene>
<evidence type="ECO:0000313" key="2">
    <source>
        <dbReference type="Proteomes" id="UP000071979"/>
    </source>
</evidence>
<protein>
    <submittedName>
        <fullName evidence="1">Thiol-disulfide oxidoreductase</fullName>
    </submittedName>
</protein>
<dbReference type="PANTHER" id="PTHR33639">
    <property type="entry name" value="THIOL-DISULFIDE OXIDOREDUCTASE DCC"/>
    <property type="match status" value="1"/>
</dbReference>